<keyword evidence="3" id="KW-1185">Reference proteome</keyword>
<dbReference type="VEuPathDB" id="VectorBase:GPPI025584"/>
<organism evidence="2 3">
    <name type="scientific">Glossina palpalis gambiensis</name>
    <dbReference type="NCBI Taxonomy" id="67801"/>
    <lineage>
        <taxon>Eukaryota</taxon>
        <taxon>Metazoa</taxon>
        <taxon>Ecdysozoa</taxon>
        <taxon>Arthropoda</taxon>
        <taxon>Hexapoda</taxon>
        <taxon>Insecta</taxon>
        <taxon>Pterygota</taxon>
        <taxon>Neoptera</taxon>
        <taxon>Endopterygota</taxon>
        <taxon>Diptera</taxon>
        <taxon>Brachycera</taxon>
        <taxon>Muscomorpha</taxon>
        <taxon>Hippoboscoidea</taxon>
        <taxon>Glossinidae</taxon>
        <taxon>Glossina</taxon>
    </lineage>
</organism>
<reference evidence="3" key="1">
    <citation type="submission" date="2015-01" db="EMBL/GenBank/DDBJ databases">
        <authorList>
            <person name="Aksoy S."/>
            <person name="Warren W."/>
            <person name="Wilson R.K."/>
        </authorList>
    </citation>
    <scope>NUCLEOTIDE SEQUENCE [LARGE SCALE GENOMIC DNA]</scope>
    <source>
        <strain evidence="3">IAEA</strain>
    </source>
</reference>
<name>A0A1B0BCD1_9MUSC</name>
<dbReference type="AlphaFoldDB" id="A0A1B0BCD1"/>
<accession>A0A1B0BCD1</accession>
<dbReference type="Proteomes" id="UP000092460">
    <property type="component" value="Unassembled WGS sequence"/>
</dbReference>
<reference evidence="2" key="2">
    <citation type="submission" date="2020-05" db="UniProtKB">
        <authorList>
            <consortium name="EnsemblMetazoa"/>
        </authorList>
    </citation>
    <scope>IDENTIFICATION</scope>
    <source>
        <strain evidence="2">IAEA</strain>
    </source>
</reference>
<keyword evidence="1" id="KW-0812">Transmembrane</keyword>
<evidence type="ECO:0000313" key="3">
    <source>
        <dbReference type="Proteomes" id="UP000092460"/>
    </source>
</evidence>
<proteinExistence type="predicted"/>
<protein>
    <submittedName>
        <fullName evidence="2">Uncharacterized protein</fullName>
    </submittedName>
</protein>
<dbReference type="EMBL" id="JXJN01011938">
    <property type="status" value="NOT_ANNOTATED_CDS"/>
    <property type="molecule type" value="Genomic_DNA"/>
</dbReference>
<sequence length="91" mass="10328">MQTPTTTMSLRTVHMSVRSPLPYRLLLFNNLCFNFIFRMAMTGDKEHLVSPNWCYSVKAASGVKVATSKPARESNNLNRIAALKQNNKRIV</sequence>
<feature type="transmembrane region" description="Helical" evidence="1">
    <location>
        <begin position="21"/>
        <end position="41"/>
    </location>
</feature>
<evidence type="ECO:0000256" key="1">
    <source>
        <dbReference type="SAM" id="Phobius"/>
    </source>
</evidence>
<keyword evidence="1" id="KW-0472">Membrane</keyword>
<keyword evidence="1" id="KW-1133">Transmembrane helix</keyword>
<dbReference type="EnsemblMetazoa" id="GPPI025584-RA">
    <property type="protein sequence ID" value="GPPI025584-PA"/>
    <property type="gene ID" value="GPPI025584"/>
</dbReference>
<evidence type="ECO:0000313" key="2">
    <source>
        <dbReference type="EnsemblMetazoa" id="GPPI025584-PA"/>
    </source>
</evidence>